<gene>
    <name evidence="3" type="ORF">PLBR_LOCUS2473</name>
</gene>
<protein>
    <submittedName>
        <fullName evidence="3">Uncharacterized protein</fullName>
    </submittedName>
</protein>
<feature type="region of interest" description="Disordered" evidence="2">
    <location>
        <begin position="476"/>
        <end position="535"/>
    </location>
</feature>
<evidence type="ECO:0000256" key="1">
    <source>
        <dbReference type="SAM" id="Coils"/>
    </source>
</evidence>
<dbReference type="AlphaFoldDB" id="A0A3P3Y528"/>
<keyword evidence="1" id="KW-0175">Coiled coil</keyword>
<feature type="coiled-coil region" evidence="1">
    <location>
        <begin position="254"/>
        <end position="355"/>
    </location>
</feature>
<evidence type="ECO:0000313" key="3">
    <source>
        <dbReference type="EMBL" id="SPQ95258.1"/>
    </source>
</evidence>
<sequence>MTTSIGPVPGHVDDDYDVDDRTTTVEGATGSTTNERLPVLPDLLDLNAVSDALLSASSLDGAQAPQVHLTQAIASLFDDVVSRLWTLQDCAALMHRCDQRVADMEREVQDTRQYVVELEAVVAERDQHELYMTAQIDRRNALLCDQRRQYYDQVLALKALIAQYDKDRVLDSRQLHGVSLATYPADYKPDLKRKGSRIRFDGDGRLEAAEWNRLLQEANAKLVHRGKTFDMQVQLLNDDLDSSRAECLKQAELADRLHRQVKEMREQMKSLKEEKGLSADEHQVEVHALRARIASLEQRLDNSLSASSVSRALVAGEEGLRSQIAALHQTIDQLKAEHQREVNALKSAFEAEKTEWQKTEEVLADSFSTHLLTSEEEIARRARQLASIEAQNRRRRRSSRRAVSGEVTVTETKNRKTLSDVSLLPATMIGAMRTEFHVANKGGPGMDPKGDGAPFITAVQVSGQAQPEHVQVLAGKDLSPPFAGDDDAPPQHEPGWRSEQTRRGAVVTATKHQARSPEPQRGQRRPHRRSLSSSELLRAGGAVLVASALRSGYKAVRPDQHATAQAEERVDMVVAGNDTVAGAGGRKDITTRQKTDAAGNDDQAAFQLPAGDDFDAFHDDSSSMSSSTGAEPDEDDVLYGGAPGGRPAPRAGVTTTPGDENEAEEEYDDEYDDAVASEDDHDMVDEVELQLERAWRCVMDNSRGVQCDLLRGNAEHADDDDDQAYQGWPMAHDRAYRNWAAFTEFLLLQHEQIAIGARRRKLDGDDGGVDDEGSTGSHRITHQQGHRVDHHFSSDRHPPSDTGRSPRLGRSEFRDKPGNVHIYFDADPDRPVRRRLAAPKLPVGPR</sequence>
<dbReference type="EMBL" id="OVEO01000003">
    <property type="protein sequence ID" value="SPQ95258.1"/>
    <property type="molecule type" value="Genomic_DNA"/>
</dbReference>
<feature type="compositionally biased region" description="Low complexity" evidence="2">
    <location>
        <begin position="24"/>
        <end position="33"/>
    </location>
</feature>
<feature type="compositionally biased region" description="Basic and acidic residues" evidence="2">
    <location>
        <begin position="585"/>
        <end position="595"/>
    </location>
</feature>
<accession>A0A3P3Y528</accession>
<feature type="compositionally biased region" description="Basic and acidic residues" evidence="2">
    <location>
        <begin position="786"/>
        <end position="799"/>
    </location>
</feature>
<feature type="compositionally biased region" description="Acidic residues" evidence="2">
    <location>
        <begin position="659"/>
        <end position="671"/>
    </location>
</feature>
<name>A0A3P3Y528_PLABS</name>
<dbReference type="Proteomes" id="UP000290189">
    <property type="component" value="Unassembled WGS sequence"/>
</dbReference>
<organism evidence="3 4">
    <name type="scientific">Plasmodiophora brassicae</name>
    <name type="common">Clubroot disease agent</name>
    <dbReference type="NCBI Taxonomy" id="37360"/>
    <lineage>
        <taxon>Eukaryota</taxon>
        <taxon>Sar</taxon>
        <taxon>Rhizaria</taxon>
        <taxon>Endomyxa</taxon>
        <taxon>Phytomyxea</taxon>
        <taxon>Plasmodiophorida</taxon>
        <taxon>Plasmodiophoridae</taxon>
        <taxon>Plasmodiophora</taxon>
    </lineage>
</organism>
<proteinExistence type="predicted"/>
<reference evidence="3 4" key="1">
    <citation type="submission" date="2018-03" db="EMBL/GenBank/DDBJ databases">
        <authorList>
            <person name="Fogelqvist J."/>
        </authorList>
    </citation>
    <scope>NUCLEOTIDE SEQUENCE [LARGE SCALE GENOMIC DNA]</scope>
</reference>
<feature type="region of interest" description="Disordered" evidence="2">
    <location>
        <begin position="759"/>
        <end position="846"/>
    </location>
</feature>
<feature type="region of interest" description="Disordered" evidence="2">
    <location>
        <begin position="1"/>
        <end position="34"/>
    </location>
</feature>
<feature type="region of interest" description="Disordered" evidence="2">
    <location>
        <begin position="579"/>
        <end position="671"/>
    </location>
</feature>
<keyword evidence="3" id="KW-0496">Mitochondrion</keyword>
<evidence type="ECO:0000313" key="4">
    <source>
        <dbReference type="Proteomes" id="UP000290189"/>
    </source>
</evidence>
<feature type="compositionally biased region" description="Basic and acidic residues" evidence="2">
    <location>
        <begin position="809"/>
        <end position="818"/>
    </location>
</feature>
<evidence type="ECO:0000256" key="2">
    <source>
        <dbReference type="SAM" id="MobiDB-lite"/>
    </source>
</evidence>
<geneLocation type="mitochondrion" evidence="3"/>